<keyword evidence="5" id="KW-1185">Reference proteome</keyword>
<dbReference type="RefSeq" id="XP_009222406.1">
    <property type="nucleotide sequence ID" value="XM_009224142.1"/>
</dbReference>
<dbReference type="PANTHER" id="PTHR47219:SF9">
    <property type="entry name" value="GTPASE ACTIVATING PROTEIN AND CENTROSOME-ASSOCIATED, ISOFORM B"/>
    <property type="match status" value="1"/>
</dbReference>
<sequence length="982" mass="106777">MAPHKLASASLRYKNKPAARIAPFRDDTSLVAFRYEQTVQAKPPIPVIPVPPRNPARTTTRPISVASGTTVIVAPPPISPNEQHPAFRTRHDARPSSVADDGKRDSVLAPATPTSTIREECEDDPVFFPRHKVREPAVSILGDATGFTTRTSHETVASGAAAGARRALSTDIPTHALFESPRAAPIPTSPRLASGSSSPISNPPVSLTRAASRKMARAFSLRPAPGRQSNRLKKKSLSKDMDEMDVAPPAAENPLSSPSTGGDPAPLSPQSRGSSSPAMSQKGQLLGLGGGANEDPCPPSPSHSHAQSDASEFLPITTDIPTDSLLEDDFLTQLTFSHRGSVMFGGKRAVGKPPKTPTKSTPPRAMEPASPGTTTTSAAIVVAVAPPSPETVTGAAPPTPSSSRTNPTAGGSTQRSPPAPTSKMLETPNIRILAVDMERESQKVRSLYGPDEEDGGLVDGGPGLSFGDHPEPAAEVPSDGEVNAASRSPAGDSLSPNRHLADTSRPTSSSSPPRDNLTKREFELAGGIEDWEDVDGADVDRFGFISSNPRRTESRGEGAAPQPQRSTPRKRNVLVKRMDPAVHGSTLSPGRGPTRKVSARSLNTQASEFSTTSRRSGRSSVRAAANLLPHNRDRRLMDEAGAMLTMAPGLSDIVEDEQVEKISETFKRKEWERTEKWRKMAKVSQRGQSSGQGMEFHFDPKNAKVIDRTWKGIPDCWRAVAWYSFLTASARQHGSDTTDEQLTAEFQRLQDVSSADDTQIDLDVPRTINRHIMFRRRYRGGQRLLFRVLHALSLHFPETGYVQGMASLAATMLCYYDEEKAFIMLVLMWRFRGLERLYEPGFGSLMTALKDFETDWLRDKEVAHKLTELCIDPTAYATRWYLTLFNLSVPFPAQLRVWDVFMLLGEPSPPNTGAESGEAPMNLDILHAAAAALIHALAEVLLDSDFENAMKALTSWVPIKDEELLMKITRAEWRHRQGKKKA</sequence>
<dbReference type="FunFam" id="1.10.472.80:FF:000055">
    <property type="entry name" value="TBC domain-containing protein C1778.09"/>
    <property type="match status" value="1"/>
</dbReference>
<reference evidence="3" key="2">
    <citation type="submission" date="2010-07" db="EMBL/GenBank/DDBJ databases">
        <authorList>
            <consortium name="The Broad Institute Genome Sequencing Platform"/>
            <consortium name="Broad Institute Genome Sequencing Center for Infectious Disease"/>
            <person name="Ma L.-J."/>
            <person name="Dead R."/>
            <person name="Young S."/>
            <person name="Zeng Q."/>
            <person name="Koehrsen M."/>
            <person name="Alvarado L."/>
            <person name="Berlin A."/>
            <person name="Chapman S.B."/>
            <person name="Chen Z."/>
            <person name="Freedman E."/>
            <person name="Gellesch M."/>
            <person name="Goldberg J."/>
            <person name="Griggs A."/>
            <person name="Gujja S."/>
            <person name="Heilman E.R."/>
            <person name="Heiman D."/>
            <person name="Hepburn T."/>
            <person name="Howarth C."/>
            <person name="Jen D."/>
            <person name="Larson L."/>
            <person name="Mehta T."/>
            <person name="Neiman D."/>
            <person name="Pearson M."/>
            <person name="Roberts A."/>
            <person name="Saif S."/>
            <person name="Shea T."/>
            <person name="Shenoy N."/>
            <person name="Sisk P."/>
            <person name="Stolte C."/>
            <person name="Sykes S."/>
            <person name="Walk T."/>
            <person name="White J."/>
            <person name="Yandava C."/>
            <person name="Haas B."/>
            <person name="Nusbaum C."/>
            <person name="Birren B."/>
        </authorList>
    </citation>
    <scope>NUCLEOTIDE SEQUENCE</scope>
    <source>
        <strain evidence="3">R3-111a-1</strain>
    </source>
</reference>
<feature type="compositionally biased region" description="Polar residues" evidence="1">
    <location>
        <begin position="268"/>
        <end position="282"/>
    </location>
</feature>
<feature type="compositionally biased region" description="Polar residues" evidence="1">
    <location>
        <begin position="194"/>
        <end position="205"/>
    </location>
</feature>
<feature type="region of interest" description="Disordered" evidence="1">
    <location>
        <begin position="179"/>
        <end position="316"/>
    </location>
</feature>
<feature type="region of interest" description="Disordered" evidence="1">
    <location>
        <begin position="74"/>
        <end position="109"/>
    </location>
</feature>
<dbReference type="VEuPathDB" id="FungiDB:GGTG_06325"/>
<dbReference type="PROSITE" id="PS50086">
    <property type="entry name" value="TBC_RABGAP"/>
    <property type="match status" value="1"/>
</dbReference>
<accession>J3NYH3</accession>
<feature type="compositionally biased region" description="Low complexity" evidence="1">
    <location>
        <begin position="373"/>
        <end position="385"/>
    </location>
</feature>
<protein>
    <submittedName>
        <fullName evidence="3">TBC domain-containing protein</fullName>
    </submittedName>
</protein>
<reference evidence="4" key="5">
    <citation type="submission" date="2018-04" db="UniProtKB">
        <authorList>
            <consortium name="EnsemblFungi"/>
        </authorList>
    </citation>
    <scope>IDENTIFICATION</scope>
    <source>
        <strain evidence="4">R3-111a-1</strain>
    </source>
</reference>
<dbReference type="FunFam" id="1.10.8.270:FF:000023">
    <property type="entry name" value="TBC domain-containing protein C1778.09"/>
    <property type="match status" value="1"/>
</dbReference>
<reference evidence="3" key="3">
    <citation type="submission" date="2010-09" db="EMBL/GenBank/DDBJ databases">
        <title>Annotation of Gaeumannomyces graminis var. tritici R3-111a-1.</title>
        <authorList>
            <consortium name="The Broad Institute Genome Sequencing Platform"/>
            <person name="Ma L.-J."/>
            <person name="Dead R."/>
            <person name="Young S.K."/>
            <person name="Zeng Q."/>
            <person name="Gargeya S."/>
            <person name="Fitzgerald M."/>
            <person name="Haas B."/>
            <person name="Abouelleil A."/>
            <person name="Alvarado L."/>
            <person name="Arachchi H.M."/>
            <person name="Berlin A."/>
            <person name="Brown A."/>
            <person name="Chapman S.B."/>
            <person name="Chen Z."/>
            <person name="Dunbar C."/>
            <person name="Freedman E."/>
            <person name="Gearin G."/>
            <person name="Gellesch M."/>
            <person name="Goldberg J."/>
            <person name="Griggs A."/>
            <person name="Gujja S."/>
            <person name="Heiman D."/>
            <person name="Howarth C."/>
            <person name="Larson L."/>
            <person name="Lui A."/>
            <person name="MacDonald P.J.P."/>
            <person name="Mehta T."/>
            <person name="Montmayeur A."/>
            <person name="Murphy C."/>
            <person name="Neiman D."/>
            <person name="Pearson M."/>
            <person name="Priest M."/>
            <person name="Roberts A."/>
            <person name="Saif S."/>
            <person name="Shea T."/>
            <person name="Shenoy N."/>
            <person name="Sisk P."/>
            <person name="Stolte C."/>
            <person name="Sykes S."/>
            <person name="Yandava C."/>
            <person name="Wortman J."/>
            <person name="Nusbaum C."/>
            <person name="Birren B."/>
        </authorList>
    </citation>
    <scope>NUCLEOTIDE SEQUENCE</scope>
    <source>
        <strain evidence="3">R3-111a-1</strain>
    </source>
</reference>
<dbReference type="OrthoDB" id="294251at2759"/>
<dbReference type="Gene3D" id="1.10.8.270">
    <property type="entry name" value="putative rabgap domain of human tbc1 domain family member 14 like domains"/>
    <property type="match status" value="1"/>
</dbReference>
<dbReference type="EMBL" id="GL385397">
    <property type="protein sequence ID" value="EJT76406.1"/>
    <property type="molecule type" value="Genomic_DNA"/>
</dbReference>
<reference evidence="5" key="1">
    <citation type="submission" date="2010-07" db="EMBL/GenBank/DDBJ databases">
        <title>The genome sequence of Gaeumannomyces graminis var. tritici strain R3-111a-1.</title>
        <authorList>
            <consortium name="The Broad Institute Genome Sequencing Platform"/>
            <person name="Ma L.-J."/>
            <person name="Dead R."/>
            <person name="Young S."/>
            <person name="Zeng Q."/>
            <person name="Koehrsen M."/>
            <person name="Alvarado L."/>
            <person name="Berlin A."/>
            <person name="Chapman S.B."/>
            <person name="Chen Z."/>
            <person name="Freedman E."/>
            <person name="Gellesch M."/>
            <person name="Goldberg J."/>
            <person name="Griggs A."/>
            <person name="Gujja S."/>
            <person name="Heilman E.R."/>
            <person name="Heiman D."/>
            <person name="Hepburn T."/>
            <person name="Howarth C."/>
            <person name="Jen D."/>
            <person name="Larson L."/>
            <person name="Mehta T."/>
            <person name="Neiman D."/>
            <person name="Pearson M."/>
            <person name="Roberts A."/>
            <person name="Saif S."/>
            <person name="Shea T."/>
            <person name="Shenoy N."/>
            <person name="Sisk P."/>
            <person name="Stolte C."/>
            <person name="Sykes S."/>
            <person name="Walk T."/>
            <person name="White J."/>
            <person name="Yandava C."/>
            <person name="Haas B."/>
            <person name="Nusbaum C."/>
            <person name="Birren B."/>
        </authorList>
    </citation>
    <scope>NUCLEOTIDE SEQUENCE [LARGE SCALE GENOMIC DNA]</scope>
    <source>
        <strain evidence="5">R3-111a-1</strain>
    </source>
</reference>
<dbReference type="SUPFAM" id="SSF47923">
    <property type="entry name" value="Ypt/Rab-GAP domain of gyp1p"/>
    <property type="match status" value="2"/>
</dbReference>
<feature type="compositionally biased region" description="Basic and acidic residues" evidence="1">
    <location>
        <begin position="89"/>
        <end position="106"/>
    </location>
</feature>
<feature type="compositionally biased region" description="Low complexity" evidence="1">
    <location>
        <begin position="503"/>
        <end position="514"/>
    </location>
</feature>
<feature type="domain" description="Rab-GAP TBC" evidence="2">
    <location>
        <begin position="712"/>
        <end position="905"/>
    </location>
</feature>
<dbReference type="Gene3D" id="1.10.472.80">
    <property type="entry name" value="Ypt/Rab-GAP domain of gyp1p, domain 3"/>
    <property type="match status" value="1"/>
</dbReference>
<dbReference type="GO" id="GO:0005096">
    <property type="term" value="F:GTPase activator activity"/>
    <property type="evidence" value="ECO:0007669"/>
    <property type="project" value="TreeGrafter"/>
</dbReference>
<dbReference type="SMART" id="SM00164">
    <property type="entry name" value="TBC"/>
    <property type="match status" value="1"/>
</dbReference>
<reference evidence="4" key="4">
    <citation type="journal article" date="2015" name="G3 (Bethesda)">
        <title>Genome sequences of three phytopathogenic species of the Magnaporthaceae family of fungi.</title>
        <authorList>
            <person name="Okagaki L.H."/>
            <person name="Nunes C.C."/>
            <person name="Sailsbery J."/>
            <person name="Clay B."/>
            <person name="Brown D."/>
            <person name="John T."/>
            <person name="Oh Y."/>
            <person name="Young N."/>
            <person name="Fitzgerald M."/>
            <person name="Haas B.J."/>
            <person name="Zeng Q."/>
            <person name="Young S."/>
            <person name="Adiconis X."/>
            <person name="Fan L."/>
            <person name="Levin J.Z."/>
            <person name="Mitchell T.K."/>
            <person name="Okubara P.A."/>
            <person name="Farman M.L."/>
            <person name="Kohn L.M."/>
            <person name="Birren B."/>
            <person name="Ma L.-J."/>
            <person name="Dean R.A."/>
        </authorList>
    </citation>
    <scope>NUCLEOTIDE SEQUENCE</scope>
    <source>
        <strain evidence="4">R3-111a-1</strain>
    </source>
</reference>
<dbReference type="PANTHER" id="PTHR47219">
    <property type="entry name" value="RAB GTPASE-ACTIVATING PROTEIN 1-LIKE"/>
    <property type="match status" value="1"/>
</dbReference>
<evidence type="ECO:0000259" key="2">
    <source>
        <dbReference type="PROSITE" id="PS50086"/>
    </source>
</evidence>
<dbReference type="InterPro" id="IPR035969">
    <property type="entry name" value="Rab-GAP_TBC_sf"/>
</dbReference>
<dbReference type="Proteomes" id="UP000006039">
    <property type="component" value="Unassembled WGS sequence"/>
</dbReference>
<feature type="region of interest" description="Disordered" evidence="1">
    <location>
        <begin position="344"/>
        <end position="523"/>
    </location>
</feature>
<name>J3NYH3_GAET3</name>
<feature type="compositionally biased region" description="Polar residues" evidence="1">
    <location>
        <begin position="600"/>
        <end position="612"/>
    </location>
</feature>
<dbReference type="InterPro" id="IPR000195">
    <property type="entry name" value="Rab-GAP-TBC_dom"/>
</dbReference>
<evidence type="ECO:0000256" key="1">
    <source>
        <dbReference type="SAM" id="MobiDB-lite"/>
    </source>
</evidence>
<dbReference type="InterPro" id="IPR050302">
    <property type="entry name" value="Rab_GAP_TBC_domain"/>
</dbReference>
<evidence type="ECO:0000313" key="4">
    <source>
        <dbReference type="EnsemblFungi" id="EJT76406"/>
    </source>
</evidence>
<dbReference type="Pfam" id="PF00566">
    <property type="entry name" value="RabGAP-TBC"/>
    <property type="match status" value="1"/>
</dbReference>
<dbReference type="GO" id="GO:0031267">
    <property type="term" value="F:small GTPase binding"/>
    <property type="evidence" value="ECO:0007669"/>
    <property type="project" value="TreeGrafter"/>
</dbReference>
<organism evidence="3">
    <name type="scientific">Gaeumannomyces tritici (strain R3-111a-1)</name>
    <name type="common">Wheat and barley take-all root rot fungus</name>
    <name type="synonym">Gaeumannomyces graminis var. tritici</name>
    <dbReference type="NCBI Taxonomy" id="644352"/>
    <lineage>
        <taxon>Eukaryota</taxon>
        <taxon>Fungi</taxon>
        <taxon>Dikarya</taxon>
        <taxon>Ascomycota</taxon>
        <taxon>Pezizomycotina</taxon>
        <taxon>Sordariomycetes</taxon>
        <taxon>Sordariomycetidae</taxon>
        <taxon>Magnaporthales</taxon>
        <taxon>Magnaporthaceae</taxon>
        <taxon>Gaeumannomyces</taxon>
    </lineage>
</organism>
<dbReference type="eggNOG" id="KOG1102">
    <property type="taxonomic scope" value="Eukaryota"/>
</dbReference>
<dbReference type="GeneID" id="20346783"/>
<proteinExistence type="predicted"/>
<dbReference type="EnsemblFungi" id="EJT76406">
    <property type="protein sequence ID" value="EJT76406"/>
    <property type="gene ID" value="GGTG_06325"/>
</dbReference>
<dbReference type="STRING" id="644352.J3NYH3"/>
<evidence type="ECO:0000313" key="3">
    <source>
        <dbReference type="EMBL" id="EJT76406.1"/>
    </source>
</evidence>
<dbReference type="AlphaFoldDB" id="J3NYH3"/>
<gene>
    <name evidence="4" type="primary">20346783</name>
    <name evidence="3" type="ORF">GGTG_06325</name>
</gene>
<evidence type="ECO:0000313" key="5">
    <source>
        <dbReference type="Proteomes" id="UP000006039"/>
    </source>
</evidence>
<dbReference type="HOGENOM" id="CLU_003663_1_0_1"/>
<feature type="region of interest" description="Disordered" evidence="1">
    <location>
        <begin position="542"/>
        <end position="620"/>
    </location>
</feature>